<keyword evidence="5" id="KW-0812">Transmembrane</keyword>
<dbReference type="Gene3D" id="3.20.20.80">
    <property type="entry name" value="Glycosidases"/>
    <property type="match status" value="1"/>
</dbReference>
<comment type="caution">
    <text evidence="6">The sequence shown here is derived from an EMBL/GenBank/DDBJ whole genome shotgun (WGS) entry which is preliminary data.</text>
</comment>
<evidence type="ECO:0000313" key="6">
    <source>
        <dbReference type="EMBL" id="EDP17859.1"/>
    </source>
</evidence>
<evidence type="ECO:0000256" key="1">
    <source>
        <dbReference type="ARBA" id="ARBA00010646"/>
    </source>
</evidence>
<dbReference type="Pfam" id="PF01183">
    <property type="entry name" value="Glyco_hydro_25"/>
    <property type="match status" value="1"/>
</dbReference>
<dbReference type="EMBL" id="ABCC02000020">
    <property type="protein sequence ID" value="EDP17859.1"/>
    <property type="molecule type" value="Genomic_DNA"/>
</dbReference>
<dbReference type="PANTHER" id="PTHR34135">
    <property type="entry name" value="LYSOZYME"/>
    <property type="match status" value="1"/>
</dbReference>
<dbReference type="Gene3D" id="2.10.270.10">
    <property type="entry name" value="Cholin Binding"/>
    <property type="match status" value="1"/>
</dbReference>
<feature type="transmembrane region" description="Helical" evidence="5">
    <location>
        <begin position="59"/>
        <end position="82"/>
    </location>
</feature>
<dbReference type="InterPro" id="IPR018337">
    <property type="entry name" value="Cell_wall/Cho-bd_repeat"/>
</dbReference>
<dbReference type="AlphaFoldDB" id="A8RM37"/>
<dbReference type="InterPro" id="IPR002053">
    <property type="entry name" value="Glyco_hydro_25"/>
</dbReference>
<protein>
    <recommendedName>
        <fullName evidence="8">Glycoside hydrolase</fullName>
    </recommendedName>
</protein>
<dbReference type="Pfam" id="PF01473">
    <property type="entry name" value="Choline_bind_1"/>
    <property type="match status" value="2"/>
</dbReference>
<reference evidence="6 7" key="2">
    <citation type="submission" date="2007-09" db="EMBL/GenBank/DDBJ databases">
        <title>Draft genome sequence of Clostridium bolteae (ATCC BAA-613).</title>
        <authorList>
            <person name="Sudarsanam P."/>
            <person name="Ley R."/>
            <person name="Guruge J."/>
            <person name="Turnbaugh P.J."/>
            <person name="Mahowald M."/>
            <person name="Liep D."/>
            <person name="Gordon J."/>
        </authorList>
    </citation>
    <scope>NUCLEOTIDE SEQUENCE [LARGE SCALE GENOMIC DNA]</scope>
    <source>
        <strain evidence="7">ATCC BAA-613 / DSM 15670 / CCUG 46953 / JCM 12243 / WAL 16351</strain>
    </source>
</reference>
<feature type="compositionally biased region" description="Gly residues" evidence="4">
    <location>
        <begin position="20"/>
        <end position="38"/>
    </location>
</feature>
<organism evidence="6 7">
    <name type="scientific">Enterocloster bolteae (strain ATCC BAA-613 / DSM 15670 / CCUG 46953 / JCM 12243 / WAL 16351)</name>
    <name type="common">Clostridium bolteae</name>
    <dbReference type="NCBI Taxonomy" id="411902"/>
    <lineage>
        <taxon>Bacteria</taxon>
        <taxon>Bacillati</taxon>
        <taxon>Bacillota</taxon>
        <taxon>Clostridia</taxon>
        <taxon>Lachnospirales</taxon>
        <taxon>Lachnospiraceae</taxon>
        <taxon>Enterocloster</taxon>
    </lineage>
</organism>
<gene>
    <name evidence="6" type="ORF">CLOBOL_01811</name>
</gene>
<evidence type="ECO:0000256" key="2">
    <source>
        <dbReference type="ARBA" id="ARBA00022737"/>
    </source>
</evidence>
<dbReference type="eggNOG" id="COG3757">
    <property type="taxonomic scope" value="Bacteria"/>
</dbReference>
<dbReference type="PANTHER" id="PTHR34135:SF2">
    <property type="entry name" value="LYSOZYME"/>
    <property type="match status" value="1"/>
</dbReference>
<comment type="similarity">
    <text evidence="1">Belongs to the glycosyl hydrolase 25 family.</text>
</comment>
<sequence length="367" mass="39779">MRILGKAGKMGEIGESEKTGGPGKTEGPGKTGGPGRSGAPGRTGASGKSAKPVTKGKRAAACAAAAIIGAMSLFAPAAAYGAQPWSLENGQYVDASGAPIAGALEKGITVTKYQNRANENGIDWSRVASDGVSFAMIRVGYYKDKDPYFDRNVTEAFANGIHTGVFFYTQALDVQTAIDEANFVLKVIKDFPISYPIAYDVESQHLLDNGLTRQQITDNVNAFCKTISDAGYHPVVYGNNEWLTRNMDTGQIPYDIWYARYGTVNSYPNRTIWQCTDTGSVDGINGNVTIELAFTDYSAVIPADGWKHVDGRWYYMKGYVKQTGWVEVDSAWYYLDANGVMIHDTTMDIDGVSYTFDSNGVMAEPTR</sequence>
<dbReference type="CDD" id="cd06414">
    <property type="entry name" value="GH25_LytC-like"/>
    <property type="match status" value="1"/>
</dbReference>
<dbReference type="GO" id="GO:0016998">
    <property type="term" value="P:cell wall macromolecule catabolic process"/>
    <property type="evidence" value="ECO:0007669"/>
    <property type="project" value="InterPro"/>
</dbReference>
<dbReference type="GO" id="GO:0003796">
    <property type="term" value="F:lysozyme activity"/>
    <property type="evidence" value="ECO:0007669"/>
    <property type="project" value="InterPro"/>
</dbReference>
<keyword evidence="2" id="KW-0677">Repeat</keyword>
<evidence type="ECO:0000256" key="5">
    <source>
        <dbReference type="SAM" id="Phobius"/>
    </source>
</evidence>
<keyword evidence="5" id="KW-1133">Transmembrane helix</keyword>
<proteinExistence type="inferred from homology"/>
<name>A8RM37_ENTBW</name>
<evidence type="ECO:0008006" key="8">
    <source>
        <dbReference type="Google" id="ProtNLM"/>
    </source>
</evidence>
<accession>A8RM37</accession>
<feature type="repeat" description="Cell wall-binding" evidence="3">
    <location>
        <begin position="322"/>
        <end position="341"/>
    </location>
</feature>
<dbReference type="HOGENOM" id="CLU_023907_2_0_9"/>
<dbReference type="PaxDb" id="411902-CLOBOL_01811"/>
<dbReference type="GO" id="GO:0016052">
    <property type="term" value="P:carbohydrate catabolic process"/>
    <property type="evidence" value="ECO:0007669"/>
    <property type="project" value="TreeGrafter"/>
</dbReference>
<dbReference type="SUPFAM" id="SSF51445">
    <property type="entry name" value="(Trans)glycosidases"/>
    <property type="match status" value="1"/>
</dbReference>
<dbReference type="InterPro" id="IPR017853">
    <property type="entry name" value="GH"/>
</dbReference>
<keyword evidence="5" id="KW-0472">Membrane</keyword>
<feature type="region of interest" description="Disordered" evidence="4">
    <location>
        <begin position="1"/>
        <end position="53"/>
    </location>
</feature>
<dbReference type="CAZy" id="GH25">
    <property type="family name" value="Glycoside Hydrolase Family 25"/>
</dbReference>
<evidence type="ECO:0000256" key="4">
    <source>
        <dbReference type="SAM" id="MobiDB-lite"/>
    </source>
</evidence>
<evidence type="ECO:0000256" key="3">
    <source>
        <dbReference type="PROSITE-ProRule" id="PRU00591"/>
    </source>
</evidence>
<dbReference type="GO" id="GO:0009253">
    <property type="term" value="P:peptidoglycan catabolic process"/>
    <property type="evidence" value="ECO:0007669"/>
    <property type="project" value="InterPro"/>
</dbReference>
<evidence type="ECO:0000313" key="7">
    <source>
        <dbReference type="Proteomes" id="UP000005396"/>
    </source>
</evidence>
<reference evidence="6 7" key="1">
    <citation type="submission" date="2007-08" db="EMBL/GenBank/DDBJ databases">
        <authorList>
            <person name="Fulton L."/>
            <person name="Clifton S."/>
            <person name="Fulton B."/>
            <person name="Xu J."/>
            <person name="Minx P."/>
            <person name="Pepin K.H."/>
            <person name="Johnson M."/>
            <person name="Thiruvilangam P."/>
            <person name="Bhonagiri V."/>
            <person name="Nash W.E."/>
            <person name="Mardis E.R."/>
            <person name="Wilson R.K."/>
        </authorList>
    </citation>
    <scope>NUCLEOTIDE SEQUENCE [LARGE SCALE GENOMIC DNA]</scope>
    <source>
        <strain evidence="7">ATCC BAA-613 / DSM 15670 / CCUG 46953 / JCM 12243 / WAL 16351</strain>
    </source>
</reference>
<dbReference type="PROSITE" id="PS51904">
    <property type="entry name" value="GLYCOSYL_HYDROL_F25_2"/>
    <property type="match status" value="1"/>
</dbReference>
<dbReference type="RefSeq" id="WP_002565812.1">
    <property type="nucleotide sequence ID" value="NZ_DS480677.1"/>
</dbReference>
<dbReference type="PROSITE" id="PS51170">
    <property type="entry name" value="CW"/>
    <property type="match status" value="1"/>
</dbReference>
<dbReference type="Proteomes" id="UP000005396">
    <property type="component" value="Unassembled WGS sequence"/>
</dbReference>
<dbReference type="SUPFAM" id="SSF69360">
    <property type="entry name" value="Cell wall binding repeat"/>
    <property type="match status" value="1"/>
</dbReference>